<proteinExistence type="predicted"/>
<dbReference type="RefSeq" id="WP_089865978.1">
    <property type="nucleotide sequence ID" value="NZ_CP173238.1"/>
</dbReference>
<accession>A0A239Z3Y7</accession>
<evidence type="ECO:0000313" key="1">
    <source>
        <dbReference type="EMBL" id="NOH16707.1"/>
    </source>
</evidence>
<dbReference type="Proteomes" id="UP000198811">
    <property type="component" value="Unassembled WGS sequence"/>
</dbReference>
<evidence type="ECO:0000313" key="6">
    <source>
        <dbReference type="Proteomes" id="UP000528432"/>
    </source>
</evidence>
<dbReference type="Proteomes" id="UP000528432">
    <property type="component" value="Unassembled WGS sequence"/>
</dbReference>
<dbReference type="STRING" id="1494.SAMN05216497_1115"/>
<dbReference type="Proteomes" id="UP000250223">
    <property type="component" value="Unassembled WGS sequence"/>
</dbReference>
<reference evidence="2 4" key="1">
    <citation type="submission" date="2016-10" db="EMBL/GenBank/DDBJ databases">
        <authorList>
            <person name="Varghese N."/>
            <person name="Submissions S."/>
        </authorList>
    </citation>
    <scope>NUCLEOTIDE SEQUENCE [LARGE SCALE GENOMIC DNA]</scope>
    <source>
        <strain evidence="2 4">NLAE-zl-C224</strain>
    </source>
</reference>
<evidence type="ECO:0000313" key="3">
    <source>
        <dbReference type="EMBL" id="SQB34292.1"/>
    </source>
</evidence>
<sequence length="68" mass="7902">MNSGNMQIESNNLKVISDQLNHECLMNKKYSLYSSYCTDPQLKNLCTQAAMTHKQNFNELKTYLDSHQ</sequence>
<evidence type="ECO:0000313" key="4">
    <source>
        <dbReference type="Proteomes" id="UP000198811"/>
    </source>
</evidence>
<dbReference type="EMBL" id="FNGL01000011">
    <property type="protein sequence ID" value="SDL18288.1"/>
    <property type="molecule type" value="Genomic_DNA"/>
</dbReference>
<organism evidence="1 6">
    <name type="scientific">Clostridium cochlearium</name>
    <dbReference type="NCBI Taxonomy" id="1494"/>
    <lineage>
        <taxon>Bacteria</taxon>
        <taxon>Bacillati</taxon>
        <taxon>Bacillota</taxon>
        <taxon>Clostridia</taxon>
        <taxon>Eubacteriales</taxon>
        <taxon>Clostridiaceae</taxon>
        <taxon>Clostridium</taxon>
    </lineage>
</organism>
<gene>
    <name evidence="1" type="ORF">HMJ28_09955</name>
    <name evidence="3" type="ORF">NCTC13028_01187</name>
    <name evidence="2" type="ORF">SAMN05216497_1115</name>
</gene>
<dbReference type="EMBL" id="UAWC01000007">
    <property type="protein sequence ID" value="SQB34292.1"/>
    <property type="molecule type" value="Genomic_DNA"/>
</dbReference>
<reference evidence="1 6" key="3">
    <citation type="submission" date="2020-05" db="EMBL/GenBank/DDBJ databases">
        <title>Draft genome sequence of Clostridium cochlearium strain AGROS13 isolated from a sheep dairy farm in New Zealand.</title>
        <authorList>
            <person name="Gupta T.B."/>
            <person name="Jauregui R."/>
            <person name="Risson A.N."/>
            <person name="Brightwell G."/>
            <person name="Maclean P."/>
        </authorList>
    </citation>
    <scope>NUCLEOTIDE SEQUENCE [LARGE SCALE GENOMIC DNA]</scope>
    <source>
        <strain evidence="1 6">AGROS13</strain>
    </source>
</reference>
<keyword evidence="4" id="KW-1185">Reference proteome</keyword>
<evidence type="ECO:0000313" key="5">
    <source>
        <dbReference type="Proteomes" id="UP000250223"/>
    </source>
</evidence>
<dbReference type="AlphaFoldDB" id="A0A239Z3Y7"/>
<dbReference type="OrthoDB" id="1956898at2"/>
<evidence type="ECO:0000313" key="2">
    <source>
        <dbReference type="EMBL" id="SDL18288.1"/>
    </source>
</evidence>
<dbReference type="GeneID" id="70576166"/>
<reference evidence="3 5" key="2">
    <citation type="submission" date="2018-06" db="EMBL/GenBank/DDBJ databases">
        <authorList>
            <consortium name="Pathogen Informatics"/>
            <person name="Doyle S."/>
        </authorList>
    </citation>
    <scope>NUCLEOTIDE SEQUENCE [LARGE SCALE GENOMIC DNA]</scope>
    <source>
        <strain evidence="3 5">NCTC13028</strain>
    </source>
</reference>
<dbReference type="EMBL" id="JABFIF010000021">
    <property type="protein sequence ID" value="NOH16707.1"/>
    <property type="molecule type" value="Genomic_DNA"/>
</dbReference>
<protein>
    <recommendedName>
        <fullName evidence="7">Spore coat protein</fullName>
    </recommendedName>
</protein>
<name>A0A239Z3Y7_CLOCO</name>
<evidence type="ECO:0008006" key="7">
    <source>
        <dbReference type="Google" id="ProtNLM"/>
    </source>
</evidence>